<comment type="caution">
    <text evidence="2">The sequence shown here is derived from an EMBL/GenBank/DDBJ whole genome shotgun (WGS) entry which is preliminary data.</text>
</comment>
<dbReference type="EMBL" id="JACHFN010000013">
    <property type="protein sequence ID" value="MBB5235560.1"/>
    <property type="molecule type" value="Genomic_DNA"/>
</dbReference>
<dbReference type="Pfam" id="PF00990">
    <property type="entry name" value="GGDEF"/>
    <property type="match status" value="1"/>
</dbReference>
<dbReference type="CDD" id="cd01949">
    <property type="entry name" value="GGDEF"/>
    <property type="match status" value="1"/>
</dbReference>
<name>A0A7W8GH70_9DEIO</name>
<dbReference type="Gene3D" id="3.40.50.300">
    <property type="entry name" value="P-loop containing nucleotide triphosphate hydrolases"/>
    <property type="match status" value="1"/>
</dbReference>
<proteinExistence type="predicted"/>
<dbReference type="InterPro" id="IPR029787">
    <property type="entry name" value="Nucleotide_cyclase"/>
</dbReference>
<dbReference type="NCBIfam" id="TIGR00254">
    <property type="entry name" value="GGDEF"/>
    <property type="match status" value="1"/>
</dbReference>
<dbReference type="PANTHER" id="PTHR45138:SF24">
    <property type="entry name" value="DIGUANYLATE CYCLASE DGCC-RELATED"/>
    <property type="match status" value="1"/>
</dbReference>
<dbReference type="SMART" id="SM00267">
    <property type="entry name" value="GGDEF"/>
    <property type="match status" value="1"/>
</dbReference>
<dbReference type="InterPro" id="IPR000160">
    <property type="entry name" value="GGDEF_dom"/>
</dbReference>
<dbReference type="InterPro" id="IPR019734">
    <property type="entry name" value="TPR_rpt"/>
</dbReference>
<evidence type="ECO:0000313" key="2">
    <source>
        <dbReference type="EMBL" id="MBB5235560.1"/>
    </source>
</evidence>
<dbReference type="AlphaFoldDB" id="A0A7W8GH70"/>
<gene>
    <name evidence="2" type="ORF">HNQ09_003017</name>
</gene>
<dbReference type="SUPFAM" id="SSF48452">
    <property type="entry name" value="TPR-like"/>
    <property type="match status" value="2"/>
</dbReference>
<accession>A0A7W8GH70</accession>
<dbReference type="InterPro" id="IPR027417">
    <property type="entry name" value="P-loop_NTPase"/>
</dbReference>
<reference evidence="2 3" key="1">
    <citation type="submission" date="2020-08" db="EMBL/GenBank/DDBJ databases">
        <title>Genomic Encyclopedia of Type Strains, Phase IV (KMG-IV): sequencing the most valuable type-strain genomes for metagenomic binning, comparative biology and taxonomic classification.</title>
        <authorList>
            <person name="Goeker M."/>
        </authorList>
    </citation>
    <scope>NUCLEOTIDE SEQUENCE [LARGE SCALE GENOMIC DNA]</scope>
    <source>
        <strain evidence="2 3">DSM 101791</strain>
    </source>
</reference>
<dbReference type="Proteomes" id="UP000525389">
    <property type="component" value="Unassembled WGS sequence"/>
</dbReference>
<protein>
    <submittedName>
        <fullName evidence="2">Diguanylate cyclase (GGDEF)-like protein</fullName>
    </submittedName>
</protein>
<dbReference type="PANTHER" id="PTHR45138">
    <property type="entry name" value="REGULATORY COMPONENTS OF SENSORY TRANSDUCTION SYSTEM"/>
    <property type="match status" value="1"/>
</dbReference>
<sequence length="1099" mass="116792">MTQPASRDDLTRLPTRTAFEAELRRRLSDGGCCTLLLCDLDYLKLINDTFGHLAGDEALRILAQTLQAQLRPGWQVYRLGGDEFAVLAAAPKAALAEWGQDVIHRLSRRPDRSLRVSMGVAAWQAGMDGPLALFALADARLLTAKRLGRGQVVDENTASGAGPDRGPSRLLERDEARAQTVAVLQRALSVPGTRLTVQAPPGGGLTAFLREANLIAQTLGYQTLQVQGDPLRAARQHDAWEGATLNGVPLRGSIGAALREGRAGAPLAALLDAPEHLSASALAELAPLLSGAQVVLTGQALGPLGGAGAAPGPHLLTLPPLTHRAVLALAEAQVGPLGEGGAAWLLRQVQGLPARLGPQLSALRLEAELRGQSVVALTQGRPQDWEGAVARHVPPGHPPPQPHLYGRAAEMQDAARQLGGHALLTLTGPAGRGKTRLARQLLAELGRQYPGGAHEVPLRGVRLPEVALARISEALLGTAVAPAGVETVTRLLGRRPTLLLLDDAAPYTLPARLIEAMLARSPGTRLIVTARAPLGVQGEASLTLAPLPDDQLRAALAAQADPMDEGALDVLTRYAAGEPDTLAALLPLVRMFGLRGAAEHLERSGRSRQAGAGPWPELGSPERRVLAALSTFGGPFDLPWAGQVSEGSSFLLSALIHRHMLLPVGGGLYRLPEQLLDQSRAYLRRRPALLRRVHERGLSRAQAVLRAHPTESAAWFGHLDTHYPTLRALLAGRLHSPTPPDPALVRTVLQLTSYRLTRAYLYDAREDLQAALQGLAHGPGDPDAALQAALQLALASTLQRLGDHAHAFALASEARARAETLGDLPLLGAALLTEARILHRRSAYRDAYALFARVRTEVQEAGRPHLLVRALGGMARSAVYLGELDGAHRDVQEALRQAAVLDRPRLRAELLNTAGLIAIERRDLGAAQALMEQALALHETYGGREGQTLNLTGLAWAALLRGDPALSLQHSGRVLQRAQDSGQSWEVANAMVNLGHALARLGRLDEARARHQEAARLATHCDAPSVVAEALGGLADVLAREHRLGEARALLDLALTHPGANAEVHSFFGPLRRMLDPHPAALLPQELLPLLGANQTSGP</sequence>
<dbReference type="InterPro" id="IPR050469">
    <property type="entry name" value="Diguanylate_Cyclase"/>
</dbReference>
<dbReference type="GO" id="GO:0005886">
    <property type="term" value="C:plasma membrane"/>
    <property type="evidence" value="ECO:0007669"/>
    <property type="project" value="TreeGrafter"/>
</dbReference>
<dbReference type="Gene3D" id="3.30.70.270">
    <property type="match status" value="1"/>
</dbReference>
<dbReference type="GO" id="GO:0043709">
    <property type="term" value="P:cell adhesion involved in single-species biofilm formation"/>
    <property type="evidence" value="ECO:0007669"/>
    <property type="project" value="TreeGrafter"/>
</dbReference>
<feature type="domain" description="GGDEF" evidence="1">
    <location>
        <begin position="31"/>
        <end position="157"/>
    </location>
</feature>
<evidence type="ECO:0000313" key="3">
    <source>
        <dbReference type="Proteomes" id="UP000525389"/>
    </source>
</evidence>
<dbReference type="RefSeq" id="WP_184030876.1">
    <property type="nucleotide sequence ID" value="NZ_JACHFN010000013.1"/>
</dbReference>
<dbReference type="GO" id="GO:0052621">
    <property type="term" value="F:diguanylate cyclase activity"/>
    <property type="evidence" value="ECO:0007669"/>
    <property type="project" value="TreeGrafter"/>
</dbReference>
<organism evidence="2 3">
    <name type="scientific">Deinococcus budaensis</name>
    <dbReference type="NCBI Taxonomy" id="1665626"/>
    <lineage>
        <taxon>Bacteria</taxon>
        <taxon>Thermotogati</taxon>
        <taxon>Deinococcota</taxon>
        <taxon>Deinococci</taxon>
        <taxon>Deinococcales</taxon>
        <taxon>Deinococcaceae</taxon>
        <taxon>Deinococcus</taxon>
    </lineage>
</organism>
<dbReference type="SUPFAM" id="SSF55073">
    <property type="entry name" value="Nucleotide cyclase"/>
    <property type="match status" value="1"/>
</dbReference>
<dbReference type="PROSITE" id="PS50887">
    <property type="entry name" value="GGDEF"/>
    <property type="match status" value="1"/>
</dbReference>
<dbReference type="Pfam" id="PF13424">
    <property type="entry name" value="TPR_12"/>
    <property type="match status" value="1"/>
</dbReference>
<dbReference type="SMART" id="SM00028">
    <property type="entry name" value="TPR"/>
    <property type="match status" value="5"/>
</dbReference>
<dbReference type="SUPFAM" id="SSF52540">
    <property type="entry name" value="P-loop containing nucleoside triphosphate hydrolases"/>
    <property type="match status" value="1"/>
</dbReference>
<dbReference type="InterPro" id="IPR043128">
    <property type="entry name" value="Rev_trsase/Diguanyl_cyclase"/>
</dbReference>
<dbReference type="Gene3D" id="1.25.40.10">
    <property type="entry name" value="Tetratricopeptide repeat domain"/>
    <property type="match status" value="1"/>
</dbReference>
<dbReference type="InterPro" id="IPR011990">
    <property type="entry name" value="TPR-like_helical_dom_sf"/>
</dbReference>
<dbReference type="GO" id="GO:1902201">
    <property type="term" value="P:negative regulation of bacterial-type flagellum-dependent cell motility"/>
    <property type="evidence" value="ECO:0007669"/>
    <property type="project" value="TreeGrafter"/>
</dbReference>
<keyword evidence="3" id="KW-1185">Reference proteome</keyword>
<evidence type="ECO:0000259" key="1">
    <source>
        <dbReference type="PROSITE" id="PS50887"/>
    </source>
</evidence>